<evidence type="ECO:0000256" key="2">
    <source>
        <dbReference type="SAM" id="SignalP"/>
    </source>
</evidence>
<name>A0ABY7M5Z0_9CHLR</name>
<keyword evidence="1" id="KW-1133">Transmembrane helix</keyword>
<keyword evidence="4" id="KW-0378">Hydrolase</keyword>
<feature type="domain" description="Restriction endonuclease type IV Mrr" evidence="3">
    <location>
        <begin position="59"/>
        <end position="171"/>
    </location>
</feature>
<dbReference type="InterPro" id="IPR011856">
    <property type="entry name" value="tRNA_endonuc-like_dom_sf"/>
</dbReference>
<keyword evidence="1" id="KW-0812">Transmembrane</keyword>
<sequence length="180" mass="17952">MTKLGAALAAAGAAAAWAGPAGLAWAGWTAAAAGALLLVYRAAAALRRRAVLRTLEGLRGLPPAEFEARVAAWLERDGWRVEQTGGPGDGGIDLIAKKGRDVAAVQCKRFAGGAAVGASAVRDLYGAATAAGATLAVLVTTGRVTAPAAAWAAGLRQGPKLVLVDSGSVAEAARGGRLFR</sequence>
<evidence type="ECO:0000256" key="1">
    <source>
        <dbReference type="SAM" id="Phobius"/>
    </source>
</evidence>
<keyword evidence="4" id="KW-0540">Nuclease</keyword>
<reference evidence="4 5" key="1">
    <citation type="journal article" date="2023" name="ISME J.">
        <title>Thermophilic Dehalococcoidia with unusual traits shed light on an unexpected past.</title>
        <authorList>
            <person name="Palmer M."/>
            <person name="Covington J.K."/>
            <person name="Zhou E.M."/>
            <person name="Thomas S.C."/>
            <person name="Habib N."/>
            <person name="Seymour C.O."/>
            <person name="Lai D."/>
            <person name="Johnston J."/>
            <person name="Hashimi A."/>
            <person name="Jiao J.Y."/>
            <person name="Muok A.R."/>
            <person name="Liu L."/>
            <person name="Xian W.D."/>
            <person name="Zhi X.Y."/>
            <person name="Li M.M."/>
            <person name="Silva L.P."/>
            <person name="Bowen B.P."/>
            <person name="Louie K."/>
            <person name="Briegel A."/>
            <person name="Pett-Ridge J."/>
            <person name="Weber P.K."/>
            <person name="Tocheva E.I."/>
            <person name="Woyke T."/>
            <person name="Northen T.R."/>
            <person name="Mayali X."/>
            <person name="Li W.J."/>
            <person name="Hedlund B.P."/>
        </authorList>
    </citation>
    <scope>NUCLEOTIDE SEQUENCE [LARGE SCALE GENOMIC DNA]</scope>
    <source>
        <strain evidence="4 5">YIM 72310</strain>
    </source>
</reference>
<organism evidence="4 5">
    <name type="scientific">Tepidiforma flava</name>
    <dbReference type="NCBI Taxonomy" id="3004094"/>
    <lineage>
        <taxon>Bacteria</taxon>
        <taxon>Bacillati</taxon>
        <taxon>Chloroflexota</taxon>
        <taxon>Tepidiformia</taxon>
        <taxon>Tepidiformales</taxon>
        <taxon>Tepidiformaceae</taxon>
        <taxon>Tepidiforma</taxon>
    </lineage>
</organism>
<dbReference type="SUPFAM" id="SSF52980">
    <property type="entry name" value="Restriction endonuclease-like"/>
    <property type="match status" value="1"/>
</dbReference>
<proteinExistence type="predicted"/>
<dbReference type="Proteomes" id="UP001212803">
    <property type="component" value="Chromosome"/>
</dbReference>
<accession>A0ABY7M5Z0</accession>
<keyword evidence="4" id="KW-0255">Endonuclease</keyword>
<feature type="signal peptide" evidence="2">
    <location>
        <begin position="1"/>
        <end position="18"/>
    </location>
</feature>
<dbReference type="GO" id="GO:0004519">
    <property type="term" value="F:endonuclease activity"/>
    <property type="evidence" value="ECO:0007669"/>
    <property type="project" value="UniProtKB-KW"/>
</dbReference>
<keyword evidence="5" id="KW-1185">Reference proteome</keyword>
<dbReference type="Gene3D" id="3.40.1350.10">
    <property type="match status" value="1"/>
</dbReference>
<feature type="chain" id="PRO_5045622817" evidence="2">
    <location>
        <begin position="19"/>
        <end position="180"/>
    </location>
</feature>
<dbReference type="InterPro" id="IPR011335">
    <property type="entry name" value="Restrct_endonuc-II-like"/>
</dbReference>
<feature type="transmembrane region" description="Helical" evidence="1">
    <location>
        <begin position="25"/>
        <end position="43"/>
    </location>
</feature>
<dbReference type="Pfam" id="PF04471">
    <property type="entry name" value="Mrr_cat"/>
    <property type="match status" value="1"/>
</dbReference>
<dbReference type="InterPro" id="IPR052906">
    <property type="entry name" value="Type_IV_Methyl-Rstrct_Enzyme"/>
</dbReference>
<protein>
    <submittedName>
        <fullName evidence="4">Restriction endonuclease</fullName>
    </submittedName>
</protein>
<gene>
    <name evidence="4" type="ORF">O0235_12375</name>
</gene>
<dbReference type="PANTHER" id="PTHR30015:SF6">
    <property type="entry name" value="SLL1429 PROTEIN"/>
    <property type="match status" value="1"/>
</dbReference>
<evidence type="ECO:0000313" key="4">
    <source>
        <dbReference type="EMBL" id="WBL35562.1"/>
    </source>
</evidence>
<dbReference type="PANTHER" id="PTHR30015">
    <property type="entry name" value="MRR RESTRICTION SYSTEM PROTEIN"/>
    <property type="match status" value="1"/>
</dbReference>
<dbReference type="RefSeq" id="WP_270056088.1">
    <property type="nucleotide sequence ID" value="NZ_CP115149.1"/>
</dbReference>
<keyword evidence="1" id="KW-0472">Membrane</keyword>
<dbReference type="EMBL" id="CP115149">
    <property type="protein sequence ID" value="WBL35562.1"/>
    <property type="molecule type" value="Genomic_DNA"/>
</dbReference>
<keyword evidence="2" id="KW-0732">Signal</keyword>
<dbReference type="InterPro" id="IPR007560">
    <property type="entry name" value="Restrct_endonuc_IV_Mrr"/>
</dbReference>
<evidence type="ECO:0000259" key="3">
    <source>
        <dbReference type="Pfam" id="PF04471"/>
    </source>
</evidence>
<evidence type="ECO:0000313" key="5">
    <source>
        <dbReference type="Proteomes" id="UP001212803"/>
    </source>
</evidence>